<dbReference type="AlphaFoldDB" id="A0A1N7J408"/>
<dbReference type="InterPro" id="IPR013976">
    <property type="entry name" value="HDOD"/>
</dbReference>
<dbReference type="RefSeq" id="WP_068440751.1">
    <property type="nucleotide sequence ID" value="NZ_CAJWBH010000003.1"/>
</dbReference>
<accession>A0A1N7J408</accession>
<name>A0A1N7J408_9GAMM</name>
<dbReference type="InterPro" id="IPR052340">
    <property type="entry name" value="RNase_Y/CdgJ"/>
</dbReference>
<keyword evidence="3" id="KW-1185">Reference proteome</keyword>
<organism evidence="2 3">
    <name type="scientific">Thalassolituus maritimus</name>
    <dbReference type="NCBI Taxonomy" id="484498"/>
    <lineage>
        <taxon>Bacteria</taxon>
        <taxon>Pseudomonadati</taxon>
        <taxon>Pseudomonadota</taxon>
        <taxon>Gammaproteobacteria</taxon>
        <taxon>Oceanospirillales</taxon>
        <taxon>Oceanospirillaceae</taxon>
        <taxon>Thalassolituus</taxon>
    </lineage>
</organism>
<dbReference type="Pfam" id="PF08668">
    <property type="entry name" value="HDOD"/>
    <property type="match status" value="1"/>
</dbReference>
<protein>
    <submittedName>
        <fullName evidence="2">HD-like signal output (HDOD) domain, no enzymatic activity</fullName>
    </submittedName>
</protein>
<dbReference type="STRING" id="484498.SAMN05421686_101321"/>
<dbReference type="PANTHER" id="PTHR33525:SF3">
    <property type="entry name" value="RIBONUCLEASE Y"/>
    <property type="match status" value="1"/>
</dbReference>
<feature type="domain" description="HDOD" evidence="1">
    <location>
        <begin position="24"/>
        <end position="211"/>
    </location>
</feature>
<proteinExistence type="predicted"/>
<dbReference type="Proteomes" id="UP000185639">
    <property type="component" value="Unassembled WGS sequence"/>
</dbReference>
<sequence length="282" mass="30779">MTGQLIQQTREDIEGMIARDELILPTLPEIALKVRDIAEDENASIQDMARALTKDPALSARLLRVTNSPMVRTMVPITDVTTAISRLGIDFTSNLVVGIAMEQMFQATNDAIDRRMRACWSHATEIAASAQVLARHFTKLPPDQALLAGLVHQIGTLPLLSYAEQSGSLIHGGPSLDHAIAELHQELGQKVLQSWDFPPELIAVTTDYLNFERERDEPDLIDLIQVATLQSYAGTNHPLANTDTSQVGAFVRLGLAADTETLELDDIATEQSETQAALSSGF</sequence>
<dbReference type="Gene3D" id="1.10.3210.10">
    <property type="entry name" value="Hypothetical protein af1432"/>
    <property type="match status" value="1"/>
</dbReference>
<evidence type="ECO:0000313" key="2">
    <source>
        <dbReference type="EMBL" id="SIS43951.1"/>
    </source>
</evidence>
<dbReference type="PANTHER" id="PTHR33525">
    <property type="match status" value="1"/>
</dbReference>
<reference evidence="3" key="1">
    <citation type="submission" date="2017-01" db="EMBL/GenBank/DDBJ databases">
        <authorList>
            <person name="Varghese N."/>
            <person name="Submissions S."/>
        </authorList>
    </citation>
    <scope>NUCLEOTIDE SEQUENCE [LARGE SCALE GENOMIC DNA]</scope>
    <source>
        <strain evidence="3">DSM 24913</strain>
    </source>
</reference>
<dbReference type="SUPFAM" id="SSF109604">
    <property type="entry name" value="HD-domain/PDEase-like"/>
    <property type="match status" value="1"/>
</dbReference>
<dbReference type="PROSITE" id="PS51833">
    <property type="entry name" value="HDOD"/>
    <property type="match status" value="1"/>
</dbReference>
<evidence type="ECO:0000313" key="3">
    <source>
        <dbReference type="Proteomes" id="UP000185639"/>
    </source>
</evidence>
<evidence type="ECO:0000259" key="1">
    <source>
        <dbReference type="PROSITE" id="PS51833"/>
    </source>
</evidence>
<dbReference type="EMBL" id="FTOH01000001">
    <property type="protein sequence ID" value="SIS43951.1"/>
    <property type="molecule type" value="Genomic_DNA"/>
</dbReference>
<gene>
    <name evidence="2" type="ORF">SAMN05421686_101321</name>
</gene>